<name>B7GBM3_PHATC</name>
<dbReference type="PaxDb" id="2850-Phatr40475"/>
<evidence type="ECO:0000313" key="4">
    <source>
        <dbReference type="Proteomes" id="UP000000759"/>
    </source>
</evidence>
<dbReference type="RefSeq" id="XP_002184473.1">
    <property type="nucleotide sequence ID" value="XM_002184437.1"/>
</dbReference>
<evidence type="ECO:0000256" key="1">
    <source>
        <dbReference type="SAM" id="MobiDB-lite"/>
    </source>
</evidence>
<evidence type="ECO:0000313" key="3">
    <source>
        <dbReference type="EMBL" id="EEC43872.1"/>
    </source>
</evidence>
<dbReference type="KEGG" id="pti:PHATRDRAFT_40475"/>
<feature type="chain" id="PRO_5002855680" evidence="2">
    <location>
        <begin position="17"/>
        <end position="130"/>
    </location>
</feature>
<dbReference type="EMBL" id="CM000626">
    <property type="protein sequence ID" value="EEC43872.1"/>
    <property type="molecule type" value="Genomic_DNA"/>
</dbReference>
<organism evidence="3 4">
    <name type="scientific">Phaeodactylum tricornutum (strain CCAP 1055/1)</name>
    <dbReference type="NCBI Taxonomy" id="556484"/>
    <lineage>
        <taxon>Eukaryota</taxon>
        <taxon>Sar</taxon>
        <taxon>Stramenopiles</taxon>
        <taxon>Ochrophyta</taxon>
        <taxon>Bacillariophyta</taxon>
        <taxon>Bacillariophyceae</taxon>
        <taxon>Bacillariophycidae</taxon>
        <taxon>Naviculales</taxon>
        <taxon>Phaeodactylaceae</taxon>
        <taxon>Phaeodactylum</taxon>
    </lineage>
</organism>
<dbReference type="AlphaFoldDB" id="B7GBM3"/>
<evidence type="ECO:0000256" key="2">
    <source>
        <dbReference type="SAM" id="SignalP"/>
    </source>
</evidence>
<feature type="signal peptide" evidence="2">
    <location>
        <begin position="1"/>
        <end position="16"/>
    </location>
</feature>
<sequence length="130" mass="13468">MFIFMFFLSFLGPLFGKDTLTGAEVFATDGVVVGGTTGMRDGAVFKEGAVEATTDGTLEGKPDGELSKEGVIEATTEGIVEGKLDGESLKEGVNEATTEGFLDGKLEGESLKEGDALPMGGTAKTVRPLK</sequence>
<dbReference type="Proteomes" id="UP000000759">
    <property type="component" value="Chromosome 24"/>
</dbReference>
<keyword evidence="2" id="KW-0732">Signal</keyword>
<dbReference type="InParanoid" id="B7GBM3"/>
<feature type="region of interest" description="Disordered" evidence="1">
    <location>
        <begin position="108"/>
        <end position="130"/>
    </location>
</feature>
<proteinExistence type="predicted"/>
<keyword evidence="4" id="KW-1185">Reference proteome</keyword>
<accession>B7GBM3</accession>
<dbReference type="HOGENOM" id="CLU_1942188_0_0_1"/>
<dbReference type="GeneID" id="7198393"/>
<reference evidence="4" key="2">
    <citation type="submission" date="2008-08" db="EMBL/GenBank/DDBJ databases">
        <authorList>
            <consortium name="Diatom Consortium"/>
            <person name="Grigoriev I."/>
            <person name="Grimwood J."/>
            <person name="Kuo A."/>
            <person name="Otillar R.P."/>
            <person name="Salamov A."/>
            <person name="Detter J.C."/>
            <person name="Lindquist E."/>
            <person name="Shapiro H."/>
            <person name="Lucas S."/>
            <person name="Glavina del Rio T."/>
            <person name="Pitluck S."/>
            <person name="Rokhsar D."/>
            <person name="Bowler C."/>
        </authorList>
    </citation>
    <scope>GENOME REANNOTATION</scope>
    <source>
        <strain evidence="4">CCAP 1055/1</strain>
    </source>
</reference>
<reference evidence="3 4" key="1">
    <citation type="journal article" date="2008" name="Nature">
        <title>The Phaeodactylum genome reveals the evolutionary history of diatom genomes.</title>
        <authorList>
            <person name="Bowler C."/>
            <person name="Allen A.E."/>
            <person name="Badger J.H."/>
            <person name="Grimwood J."/>
            <person name="Jabbari K."/>
            <person name="Kuo A."/>
            <person name="Maheswari U."/>
            <person name="Martens C."/>
            <person name="Maumus F."/>
            <person name="Otillar R.P."/>
            <person name="Rayko E."/>
            <person name="Salamov A."/>
            <person name="Vandepoele K."/>
            <person name="Beszteri B."/>
            <person name="Gruber A."/>
            <person name="Heijde M."/>
            <person name="Katinka M."/>
            <person name="Mock T."/>
            <person name="Valentin K."/>
            <person name="Verret F."/>
            <person name="Berges J.A."/>
            <person name="Brownlee C."/>
            <person name="Cadoret J.P."/>
            <person name="Chiovitti A."/>
            <person name="Choi C.J."/>
            <person name="Coesel S."/>
            <person name="De Martino A."/>
            <person name="Detter J.C."/>
            <person name="Durkin C."/>
            <person name="Falciatore A."/>
            <person name="Fournet J."/>
            <person name="Haruta M."/>
            <person name="Huysman M.J."/>
            <person name="Jenkins B.D."/>
            <person name="Jiroutova K."/>
            <person name="Jorgensen R.E."/>
            <person name="Joubert Y."/>
            <person name="Kaplan A."/>
            <person name="Kroger N."/>
            <person name="Kroth P.G."/>
            <person name="La Roche J."/>
            <person name="Lindquist E."/>
            <person name="Lommer M."/>
            <person name="Martin-Jezequel V."/>
            <person name="Lopez P.J."/>
            <person name="Lucas S."/>
            <person name="Mangogna M."/>
            <person name="McGinnis K."/>
            <person name="Medlin L.K."/>
            <person name="Montsant A."/>
            <person name="Oudot-Le Secq M.P."/>
            <person name="Napoli C."/>
            <person name="Obornik M."/>
            <person name="Parker M.S."/>
            <person name="Petit J.L."/>
            <person name="Porcel B.M."/>
            <person name="Poulsen N."/>
            <person name="Robison M."/>
            <person name="Rychlewski L."/>
            <person name="Rynearson T.A."/>
            <person name="Schmutz J."/>
            <person name="Shapiro H."/>
            <person name="Siaut M."/>
            <person name="Stanley M."/>
            <person name="Sussman M.R."/>
            <person name="Taylor A.R."/>
            <person name="Vardi A."/>
            <person name="von Dassow P."/>
            <person name="Vyverman W."/>
            <person name="Willis A."/>
            <person name="Wyrwicz L.S."/>
            <person name="Rokhsar D.S."/>
            <person name="Weissenbach J."/>
            <person name="Armbrust E.V."/>
            <person name="Green B.R."/>
            <person name="Van de Peer Y."/>
            <person name="Grigoriev I.V."/>
        </authorList>
    </citation>
    <scope>NUCLEOTIDE SEQUENCE [LARGE SCALE GENOMIC DNA]</scope>
    <source>
        <strain evidence="3 4">CCAP 1055/1</strain>
    </source>
</reference>
<protein>
    <submittedName>
        <fullName evidence="3">Uncharacterized protein</fullName>
    </submittedName>
</protein>
<gene>
    <name evidence="3" type="ORF">PHATRDRAFT_40475</name>
</gene>